<dbReference type="EMBL" id="CADEPI010000105">
    <property type="protein sequence ID" value="CAB3374903.1"/>
    <property type="molecule type" value="Genomic_DNA"/>
</dbReference>
<keyword evidence="1" id="KW-0812">Transmembrane</keyword>
<evidence type="ECO:0000256" key="1">
    <source>
        <dbReference type="SAM" id="Phobius"/>
    </source>
</evidence>
<accession>A0A8S1CYA0</accession>
<dbReference type="Proteomes" id="UP000494165">
    <property type="component" value="Unassembled WGS sequence"/>
</dbReference>
<name>A0A8S1CYA0_9INSE</name>
<proteinExistence type="predicted"/>
<feature type="transmembrane region" description="Helical" evidence="1">
    <location>
        <begin position="12"/>
        <end position="28"/>
    </location>
</feature>
<keyword evidence="1" id="KW-0472">Membrane</keyword>
<reference evidence="2 3" key="1">
    <citation type="submission" date="2020-04" db="EMBL/GenBank/DDBJ databases">
        <authorList>
            <person name="Alioto T."/>
            <person name="Alioto T."/>
            <person name="Gomez Garrido J."/>
        </authorList>
    </citation>
    <scope>NUCLEOTIDE SEQUENCE [LARGE SCALE GENOMIC DNA]</scope>
</reference>
<evidence type="ECO:0000313" key="2">
    <source>
        <dbReference type="EMBL" id="CAB3374903.1"/>
    </source>
</evidence>
<protein>
    <submittedName>
        <fullName evidence="2">Uncharacterized protein</fullName>
    </submittedName>
</protein>
<organism evidence="2 3">
    <name type="scientific">Cloeon dipterum</name>
    <dbReference type="NCBI Taxonomy" id="197152"/>
    <lineage>
        <taxon>Eukaryota</taxon>
        <taxon>Metazoa</taxon>
        <taxon>Ecdysozoa</taxon>
        <taxon>Arthropoda</taxon>
        <taxon>Hexapoda</taxon>
        <taxon>Insecta</taxon>
        <taxon>Pterygota</taxon>
        <taxon>Palaeoptera</taxon>
        <taxon>Ephemeroptera</taxon>
        <taxon>Pisciforma</taxon>
        <taxon>Baetidae</taxon>
        <taxon>Cloeon</taxon>
    </lineage>
</organism>
<dbReference type="OrthoDB" id="8299851at2759"/>
<evidence type="ECO:0000313" key="3">
    <source>
        <dbReference type="Proteomes" id="UP000494165"/>
    </source>
</evidence>
<keyword evidence="3" id="KW-1185">Reference proteome</keyword>
<keyword evidence="1" id="KW-1133">Transmembrane helix</keyword>
<sequence length="70" mass="8104">MLRSTDFATKIRYPLVFGTILGAFYWGFTNRNSFFGDLEKDKSALMSETAENKSFLESKIAEINETRRNK</sequence>
<comment type="caution">
    <text evidence="2">The sequence shown here is derived from an EMBL/GenBank/DDBJ whole genome shotgun (WGS) entry which is preliminary data.</text>
</comment>
<dbReference type="AlphaFoldDB" id="A0A8S1CYA0"/>
<gene>
    <name evidence="2" type="ORF">CLODIP_2_CD15101</name>
</gene>